<protein>
    <submittedName>
        <fullName evidence="2">Uncharacterized protein</fullName>
    </submittedName>
</protein>
<reference evidence="2 3" key="1">
    <citation type="submission" date="2021-07" db="EMBL/GenBank/DDBJ databases">
        <title>Sequencing Streptomyces halstedii LGO-A4 genome an citrus endophytic actinomycete.</title>
        <authorList>
            <person name="Samborskyy M."/>
            <person name="Scott N."/>
            <person name="Deglau R."/>
            <person name="Dickens S."/>
            <person name="Oliveira L.G."/>
        </authorList>
    </citation>
    <scope>NUCLEOTIDE SEQUENCE [LARGE SCALE GENOMIC DNA]</scope>
    <source>
        <strain evidence="2 3">LGO-A4</strain>
    </source>
</reference>
<proteinExistence type="predicted"/>
<gene>
    <name evidence="2" type="ORF">STHAL_18240</name>
</gene>
<accession>A0ABS6TT02</accession>
<sequence length="48" mass="4733">MTALGFFAGAALLGLTGLCALVADEVPRLLGTLTLVLTLAALAAAIPH</sequence>
<evidence type="ECO:0000256" key="1">
    <source>
        <dbReference type="SAM" id="Phobius"/>
    </source>
</evidence>
<keyword evidence="1" id="KW-1133">Transmembrane helix</keyword>
<evidence type="ECO:0000313" key="3">
    <source>
        <dbReference type="Proteomes" id="UP000735541"/>
    </source>
</evidence>
<keyword evidence="1" id="KW-0812">Transmembrane</keyword>
<keyword evidence="1" id="KW-0472">Membrane</keyword>
<dbReference type="Proteomes" id="UP000735541">
    <property type="component" value="Unassembled WGS sequence"/>
</dbReference>
<dbReference type="EMBL" id="JAHUVW010000001">
    <property type="protein sequence ID" value="MBV7671392.1"/>
    <property type="molecule type" value="Genomic_DNA"/>
</dbReference>
<organism evidence="2 3">
    <name type="scientific">Streptomyces halstedii</name>
    <dbReference type="NCBI Taxonomy" id="1944"/>
    <lineage>
        <taxon>Bacteria</taxon>
        <taxon>Bacillati</taxon>
        <taxon>Actinomycetota</taxon>
        <taxon>Actinomycetes</taxon>
        <taxon>Kitasatosporales</taxon>
        <taxon>Streptomycetaceae</taxon>
        <taxon>Streptomyces</taxon>
    </lineage>
</organism>
<keyword evidence="3" id="KW-1185">Reference proteome</keyword>
<dbReference type="RefSeq" id="WP_228869989.1">
    <property type="nucleotide sequence ID" value="NZ_JAHUVW010000001.1"/>
</dbReference>
<comment type="caution">
    <text evidence="2">The sequence shown here is derived from an EMBL/GenBank/DDBJ whole genome shotgun (WGS) entry which is preliminary data.</text>
</comment>
<evidence type="ECO:0000313" key="2">
    <source>
        <dbReference type="EMBL" id="MBV7671392.1"/>
    </source>
</evidence>
<name>A0ABS6TT02_STRHA</name>
<feature type="transmembrane region" description="Helical" evidence="1">
    <location>
        <begin position="29"/>
        <end position="46"/>
    </location>
</feature>